<proteinExistence type="predicted"/>
<dbReference type="Proteomes" id="UP000800039">
    <property type="component" value="Unassembled WGS sequence"/>
</dbReference>
<feature type="compositionally biased region" description="Acidic residues" evidence="1">
    <location>
        <begin position="218"/>
        <end position="233"/>
    </location>
</feature>
<evidence type="ECO:0000256" key="1">
    <source>
        <dbReference type="SAM" id="MobiDB-lite"/>
    </source>
</evidence>
<evidence type="ECO:0000313" key="3">
    <source>
        <dbReference type="EMBL" id="KAF1843277.1"/>
    </source>
</evidence>
<name>A0A9P4L6E4_9PLEO</name>
<feature type="compositionally biased region" description="Polar residues" evidence="1">
    <location>
        <begin position="254"/>
        <end position="279"/>
    </location>
</feature>
<comment type="caution">
    <text evidence="3">The sequence shown here is derived from an EMBL/GenBank/DDBJ whole genome shotgun (WGS) entry which is preliminary data.</text>
</comment>
<feature type="compositionally biased region" description="Basic and acidic residues" evidence="1">
    <location>
        <begin position="456"/>
        <end position="469"/>
    </location>
</feature>
<accession>A0A9P4L6E4</accession>
<keyword evidence="2" id="KW-0732">Signal</keyword>
<sequence>MAPALLIAALIALPIVVSSCLAYAGYEAYKRRRHAPHDVERARNFERTRQNDERGIQMQHIARPQRHNIFQYDGDVGVVPANVAPVAKPLPRVHGKHIEGGGVAWPPEHQDIRWNGQKSDLNDGPFEEIDLYGNPHLNNEMGQFHGPALFREVGTVNVVSPRPMRLVATTVNTYLPNSPYDAREMQVGDAWDRIEKREALGGYGKRTFHQEPITQDNRDDDGEGEWEDEEDPHEDTGEWRQVEQPASSGPGASLFSNSFNDGHTSTMMFEGGSRSSVNSLEREKVDEVVPVEQQQVPSPSHSSLKKTNHGNDRQTQDEPLSSPINAIPINFPQVAIKHRPQLPPARQRANTYTDGPVSMANFVPRKQLMRRASSVSYKPSVEGEKLAGNRRETYPSDRNVHQRKTSLLRSEVNGRFSISKRGNASVGVEETGQMVGECGSVGPKQEERDSGDEVEGEGRRAGKAGKEHL</sequence>
<reference evidence="3" key="1">
    <citation type="submission" date="2020-01" db="EMBL/GenBank/DDBJ databases">
        <authorList>
            <consortium name="DOE Joint Genome Institute"/>
            <person name="Haridas S."/>
            <person name="Albert R."/>
            <person name="Binder M."/>
            <person name="Bloem J."/>
            <person name="Labutti K."/>
            <person name="Salamov A."/>
            <person name="Andreopoulos B."/>
            <person name="Baker S.E."/>
            <person name="Barry K."/>
            <person name="Bills G."/>
            <person name="Bluhm B.H."/>
            <person name="Cannon C."/>
            <person name="Castanera R."/>
            <person name="Culley D.E."/>
            <person name="Daum C."/>
            <person name="Ezra D."/>
            <person name="Gonzalez J.B."/>
            <person name="Henrissat B."/>
            <person name="Kuo A."/>
            <person name="Liang C."/>
            <person name="Lipzen A."/>
            <person name="Lutzoni F."/>
            <person name="Magnuson J."/>
            <person name="Mondo S."/>
            <person name="Nolan M."/>
            <person name="Ohm R."/>
            <person name="Pangilinan J."/>
            <person name="Park H.-J."/>
            <person name="Ramirez L."/>
            <person name="Alfaro M."/>
            <person name="Sun H."/>
            <person name="Tritt A."/>
            <person name="Yoshinaga Y."/>
            <person name="Zwiers L.-H."/>
            <person name="Turgeon B.G."/>
            <person name="Goodwin S.B."/>
            <person name="Spatafora J.W."/>
            <person name="Crous P.W."/>
            <person name="Grigoriev I.V."/>
        </authorList>
    </citation>
    <scope>NUCLEOTIDE SEQUENCE</scope>
    <source>
        <strain evidence="3">CBS 394.84</strain>
    </source>
</reference>
<feature type="chain" id="PRO_5040382920" evidence="2">
    <location>
        <begin position="23"/>
        <end position="469"/>
    </location>
</feature>
<dbReference type="GeneID" id="63854344"/>
<protein>
    <submittedName>
        <fullName evidence="3">Uncharacterized protein</fullName>
    </submittedName>
</protein>
<dbReference type="EMBL" id="ML976617">
    <property type="protein sequence ID" value="KAF1843277.1"/>
    <property type="molecule type" value="Genomic_DNA"/>
</dbReference>
<evidence type="ECO:0000256" key="2">
    <source>
        <dbReference type="SAM" id="SignalP"/>
    </source>
</evidence>
<feature type="compositionally biased region" description="Low complexity" evidence="1">
    <location>
        <begin position="288"/>
        <end position="302"/>
    </location>
</feature>
<organism evidence="3 4">
    <name type="scientific">Cucurbitaria berberidis CBS 394.84</name>
    <dbReference type="NCBI Taxonomy" id="1168544"/>
    <lineage>
        <taxon>Eukaryota</taxon>
        <taxon>Fungi</taxon>
        <taxon>Dikarya</taxon>
        <taxon>Ascomycota</taxon>
        <taxon>Pezizomycotina</taxon>
        <taxon>Dothideomycetes</taxon>
        <taxon>Pleosporomycetidae</taxon>
        <taxon>Pleosporales</taxon>
        <taxon>Pleosporineae</taxon>
        <taxon>Cucurbitariaceae</taxon>
        <taxon>Cucurbitaria</taxon>
    </lineage>
</organism>
<feature type="region of interest" description="Disordered" evidence="1">
    <location>
        <begin position="202"/>
        <end position="325"/>
    </location>
</feature>
<dbReference type="AlphaFoldDB" id="A0A9P4L6E4"/>
<feature type="signal peptide" evidence="2">
    <location>
        <begin position="1"/>
        <end position="22"/>
    </location>
</feature>
<gene>
    <name evidence="3" type="ORF">K460DRAFT_407642</name>
</gene>
<evidence type="ECO:0000313" key="4">
    <source>
        <dbReference type="Proteomes" id="UP000800039"/>
    </source>
</evidence>
<dbReference type="RefSeq" id="XP_040785840.1">
    <property type="nucleotide sequence ID" value="XM_040937094.1"/>
</dbReference>
<keyword evidence="4" id="KW-1185">Reference proteome</keyword>
<feature type="region of interest" description="Disordered" evidence="1">
    <location>
        <begin position="422"/>
        <end position="469"/>
    </location>
</feature>